<sequence>MVNNGGYYEFTIPSEIMPGTYILRTELIDILGASKTNYDDFTMGARFHSNCLVVTITGSGKSPLKNPVSIMDAYKPYYKKPMLPTTLATKDFKLPGPPAYPAMGIFGLLAQ</sequence>
<evidence type="ECO:0000313" key="1">
    <source>
        <dbReference type="EMBL" id="KAJ2803314.1"/>
    </source>
</evidence>
<reference evidence="1" key="1">
    <citation type="submission" date="2022-07" db="EMBL/GenBank/DDBJ databases">
        <title>Phylogenomic reconstructions and comparative analyses of Kickxellomycotina fungi.</title>
        <authorList>
            <person name="Reynolds N.K."/>
            <person name="Stajich J.E."/>
            <person name="Barry K."/>
            <person name="Grigoriev I.V."/>
            <person name="Crous P."/>
            <person name="Smith M.E."/>
        </authorList>
    </citation>
    <scope>NUCLEOTIDE SEQUENCE</scope>
    <source>
        <strain evidence="1">CBS 102833</strain>
    </source>
</reference>
<name>A0ACC1L9S3_9FUNG</name>
<evidence type="ECO:0000313" key="2">
    <source>
        <dbReference type="Proteomes" id="UP001140096"/>
    </source>
</evidence>
<organism evidence="1 2">
    <name type="scientific">Coemansia furcata</name>
    <dbReference type="NCBI Taxonomy" id="417177"/>
    <lineage>
        <taxon>Eukaryota</taxon>
        <taxon>Fungi</taxon>
        <taxon>Fungi incertae sedis</taxon>
        <taxon>Zoopagomycota</taxon>
        <taxon>Kickxellomycotina</taxon>
        <taxon>Kickxellomycetes</taxon>
        <taxon>Kickxellales</taxon>
        <taxon>Kickxellaceae</taxon>
        <taxon>Coemansia</taxon>
    </lineage>
</organism>
<proteinExistence type="predicted"/>
<dbReference type="EMBL" id="JANBUP010001829">
    <property type="protein sequence ID" value="KAJ2803314.1"/>
    <property type="molecule type" value="Genomic_DNA"/>
</dbReference>
<accession>A0ACC1L9S3</accession>
<gene>
    <name evidence="1" type="ORF">H4S07_004488</name>
</gene>
<protein>
    <submittedName>
        <fullName evidence="1">Uncharacterized protein</fullName>
    </submittedName>
</protein>
<dbReference type="Proteomes" id="UP001140096">
    <property type="component" value="Unassembled WGS sequence"/>
</dbReference>
<keyword evidence="2" id="KW-1185">Reference proteome</keyword>
<comment type="caution">
    <text evidence="1">The sequence shown here is derived from an EMBL/GenBank/DDBJ whole genome shotgun (WGS) entry which is preliminary data.</text>
</comment>